<name>A0A1H7ASN2_9BACT</name>
<accession>A0A1H7ASN2</accession>
<protein>
    <submittedName>
        <fullName evidence="1">Uncharacterized protein</fullName>
    </submittedName>
</protein>
<dbReference type="RefSeq" id="WP_092177439.1">
    <property type="nucleotide sequence ID" value="NZ_FNZH01000007.1"/>
</dbReference>
<dbReference type="AlphaFoldDB" id="A0A1H7ASN2"/>
<evidence type="ECO:0000313" key="1">
    <source>
        <dbReference type="EMBL" id="SEJ64880.1"/>
    </source>
</evidence>
<proteinExistence type="predicted"/>
<dbReference type="Proteomes" id="UP000199403">
    <property type="component" value="Unassembled WGS sequence"/>
</dbReference>
<gene>
    <name evidence="1" type="ORF">SAMN05192553_10746</name>
</gene>
<keyword evidence="2" id="KW-1185">Reference proteome</keyword>
<evidence type="ECO:0000313" key="2">
    <source>
        <dbReference type="Proteomes" id="UP000199403"/>
    </source>
</evidence>
<dbReference type="EMBL" id="FNZH01000007">
    <property type="protein sequence ID" value="SEJ64880.1"/>
    <property type="molecule type" value="Genomic_DNA"/>
</dbReference>
<organism evidence="1 2">
    <name type="scientific">Cyclobacterium xiamenense</name>
    <dbReference type="NCBI Taxonomy" id="1297121"/>
    <lineage>
        <taxon>Bacteria</taxon>
        <taxon>Pseudomonadati</taxon>
        <taxon>Bacteroidota</taxon>
        <taxon>Cytophagia</taxon>
        <taxon>Cytophagales</taxon>
        <taxon>Cyclobacteriaceae</taxon>
        <taxon>Cyclobacterium</taxon>
    </lineage>
</organism>
<reference evidence="2" key="1">
    <citation type="submission" date="2016-10" db="EMBL/GenBank/DDBJ databases">
        <authorList>
            <person name="Varghese N."/>
            <person name="Submissions S."/>
        </authorList>
    </citation>
    <scope>NUCLEOTIDE SEQUENCE [LARGE SCALE GENOMIC DNA]</scope>
    <source>
        <strain evidence="2">IBRC-M 10761</strain>
    </source>
</reference>
<sequence length="362" mass="41622">MKNLLSKVLVLTILVLLLSPNGYSIEENTNSSPPSIEEIELGSLISLIPSIIEIIPGIDMPDIFKDAINHLPNFASKLLNKNDQPNLDSVFQEFEDANERIDAISITMSQMKEKLISIEKTGNETLKGINALYKRIELLELNVIGSINEGRLSEYRNTIDAIVEQVSAKQEEWSDMRGNYFETLRYLYIYETNPHYMGKLFGYTAFYLIMEDIKHLDPNYNSNVKNLISGHFNDFYQRVERLFEVEDVKFNRVMGDIGLYLGLADGTGLLDRNRWQGGVFDDGYEASFRGITYKKDNTFTNRQLIINWKQDYPDNWIYKYLETGAYGADKGARVSIQEISIARDSYFSLLESCMIYKNEFGI</sequence>